<gene>
    <name evidence="7" type="ORF">OMED0929_LOCUS1217</name>
</gene>
<proteinExistence type="inferred from homology"/>
<evidence type="ECO:0000256" key="1">
    <source>
        <dbReference type="ARBA" id="ARBA00004604"/>
    </source>
</evidence>
<evidence type="ECO:0000256" key="4">
    <source>
        <dbReference type="ARBA" id="ARBA00022737"/>
    </source>
</evidence>
<dbReference type="EMBL" id="HBEW01001409">
    <property type="protein sequence ID" value="CAD8577465.1"/>
    <property type="molecule type" value="Transcribed_RNA"/>
</dbReference>
<dbReference type="AlphaFoldDB" id="A0A7S0PLP4"/>
<dbReference type="SMART" id="SM00320">
    <property type="entry name" value="WD40"/>
    <property type="match status" value="4"/>
</dbReference>
<evidence type="ECO:0000256" key="2">
    <source>
        <dbReference type="ARBA" id="ARBA00022552"/>
    </source>
</evidence>
<dbReference type="InterPro" id="IPR015943">
    <property type="entry name" value="WD40/YVTN_repeat-like_dom_sf"/>
</dbReference>
<evidence type="ECO:0000313" key="7">
    <source>
        <dbReference type="EMBL" id="CAD8577465.1"/>
    </source>
</evidence>
<dbReference type="SUPFAM" id="SSF50978">
    <property type="entry name" value="WD40 repeat-like"/>
    <property type="match status" value="1"/>
</dbReference>
<organism evidence="7">
    <name type="scientific">Ostreococcus mediterraneus</name>
    <dbReference type="NCBI Taxonomy" id="1486918"/>
    <lineage>
        <taxon>Eukaryota</taxon>
        <taxon>Viridiplantae</taxon>
        <taxon>Chlorophyta</taxon>
        <taxon>Mamiellophyceae</taxon>
        <taxon>Mamiellales</taxon>
        <taxon>Bathycoccaceae</taxon>
        <taxon>Ostreococcus</taxon>
    </lineage>
</organism>
<dbReference type="GO" id="GO:0032040">
    <property type="term" value="C:small-subunit processome"/>
    <property type="evidence" value="ECO:0007669"/>
    <property type="project" value="TreeGrafter"/>
</dbReference>
<dbReference type="GO" id="GO:0034388">
    <property type="term" value="C:Pwp2p-containing subcomplex of 90S preribosome"/>
    <property type="evidence" value="ECO:0007669"/>
    <property type="project" value="TreeGrafter"/>
</dbReference>
<comment type="similarity">
    <text evidence="6">Belongs to the WD repeat UTP18 family.</text>
</comment>
<dbReference type="Gene3D" id="2.130.10.10">
    <property type="entry name" value="YVTN repeat-like/Quinoprotein amine dehydrogenase"/>
    <property type="match status" value="1"/>
</dbReference>
<reference evidence="7" key="1">
    <citation type="submission" date="2021-01" db="EMBL/GenBank/DDBJ databases">
        <authorList>
            <person name="Corre E."/>
            <person name="Pelletier E."/>
            <person name="Niang G."/>
            <person name="Scheremetjew M."/>
            <person name="Finn R."/>
            <person name="Kale V."/>
            <person name="Holt S."/>
            <person name="Cochrane G."/>
            <person name="Meng A."/>
            <person name="Brown T."/>
            <person name="Cohen L."/>
        </authorList>
    </citation>
    <scope>NUCLEOTIDE SEQUENCE</scope>
    <source>
        <strain evidence="7">Clade-D-RCC2572</strain>
    </source>
</reference>
<dbReference type="PANTHER" id="PTHR18359:SF0">
    <property type="entry name" value="U3 SMALL NUCLEOLAR RNA-ASSOCIATED PROTEIN 18 HOMOLOG"/>
    <property type="match status" value="1"/>
</dbReference>
<keyword evidence="2" id="KW-0698">rRNA processing</keyword>
<keyword evidence="4" id="KW-0677">Repeat</keyword>
<protein>
    <recommendedName>
        <fullName evidence="8">Anaphase-promoting complex subunit 4 WD40 domain-containing protein</fullName>
    </recommendedName>
</protein>
<evidence type="ECO:0000256" key="5">
    <source>
        <dbReference type="ARBA" id="ARBA00023242"/>
    </source>
</evidence>
<dbReference type="Pfam" id="PF00400">
    <property type="entry name" value="WD40"/>
    <property type="match status" value="2"/>
</dbReference>
<dbReference type="InterPro" id="IPR045161">
    <property type="entry name" value="Utp18"/>
</dbReference>
<dbReference type="InterPro" id="IPR001680">
    <property type="entry name" value="WD40_rpt"/>
</dbReference>
<evidence type="ECO:0008006" key="8">
    <source>
        <dbReference type="Google" id="ProtNLM"/>
    </source>
</evidence>
<evidence type="ECO:0000256" key="6">
    <source>
        <dbReference type="ARBA" id="ARBA00025767"/>
    </source>
</evidence>
<dbReference type="PANTHER" id="PTHR18359">
    <property type="entry name" value="WD-REPEAT PROTEIN-RELATED"/>
    <property type="match status" value="1"/>
</dbReference>
<dbReference type="InterPro" id="IPR036322">
    <property type="entry name" value="WD40_repeat_dom_sf"/>
</dbReference>
<name>A0A7S0PLP4_9CHLO</name>
<evidence type="ECO:0000256" key="3">
    <source>
        <dbReference type="ARBA" id="ARBA00022574"/>
    </source>
</evidence>
<dbReference type="GO" id="GO:0006364">
    <property type="term" value="P:rRNA processing"/>
    <property type="evidence" value="ECO:0007669"/>
    <property type="project" value="UniProtKB-KW"/>
</dbReference>
<sequence>MTSRRVWKDHHENNGAGVEHLKKRKITVKDTAFDYGEGPTAYNARREIAWLSTTIENSNELREVELVKHNISCVAEPFRRYERMAFSRVPDINAEDVSKSVVTAVNFHPGDELVCTGGLDTHVRIFKVDCKANEKVHTLAVGAPVFQVEFCRVNSSNHIIVAGREQLLFGHVEKNVIEKVMLAKGTYTNAGFIQSPDSAFIGVIGSSQLTLISQKSRTGVMTLRSNSRIKAASFDIDGHHVFGCTDDGFLHYWDIRTQRCVKSAPGFGGVKKLCVPESSGKIITGCDNGITQVFSIDSIDWSGRRYDGKVAQRAEKTLSNLCSEITTLETSRKGDVIAFASSLKRNSLRLFHIPSLKVIEKWPTASTPLNYVSACALNYDGSLLAIGNTRGRVLAYRISTLQ</sequence>
<comment type="subcellular location">
    <subcellularLocation>
        <location evidence="1">Nucleus</location>
        <location evidence="1">Nucleolus</location>
    </subcellularLocation>
</comment>
<accession>A0A7S0PLP4</accession>
<keyword evidence="3" id="KW-0853">WD repeat</keyword>
<keyword evidence="5" id="KW-0539">Nucleus</keyword>